<organism evidence="2 3">
    <name type="scientific">Sphaerulina musiva (strain SO2202)</name>
    <name type="common">Poplar stem canker fungus</name>
    <name type="synonym">Septoria musiva</name>
    <dbReference type="NCBI Taxonomy" id="692275"/>
    <lineage>
        <taxon>Eukaryota</taxon>
        <taxon>Fungi</taxon>
        <taxon>Dikarya</taxon>
        <taxon>Ascomycota</taxon>
        <taxon>Pezizomycotina</taxon>
        <taxon>Dothideomycetes</taxon>
        <taxon>Dothideomycetidae</taxon>
        <taxon>Mycosphaerellales</taxon>
        <taxon>Mycosphaerellaceae</taxon>
        <taxon>Sphaerulina</taxon>
    </lineage>
</organism>
<proteinExistence type="predicted"/>
<dbReference type="RefSeq" id="XP_016756192.1">
    <property type="nucleotide sequence ID" value="XM_016901695.1"/>
</dbReference>
<dbReference type="AlphaFoldDB" id="M3CWM3"/>
<evidence type="ECO:0008006" key="4">
    <source>
        <dbReference type="Google" id="ProtNLM"/>
    </source>
</evidence>
<dbReference type="Proteomes" id="UP000016931">
    <property type="component" value="Unassembled WGS sequence"/>
</dbReference>
<evidence type="ECO:0000313" key="2">
    <source>
        <dbReference type="EMBL" id="EMF08071.1"/>
    </source>
</evidence>
<protein>
    <recommendedName>
        <fullName evidence="4">Secreted protein</fullName>
    </recommendedName>
</protein>
<name>M3CWM3_SPHMS</name>
<keyword evidence="1" id="KW-0732">Signal</keyword>
<sequence>MGSLLKFTLAALFLSLSPLGVEGGLCDDDKGEAWLHYARDCKGWTNHVKWPETTGDLPCQVITNGNVGSVWKSRANDRCAIILYTTPYCDDDHRLDTESANEYGCKNVPWGAKAWKVRCVKDPTCD</sequence>
<dbReference type="EMBL" id="KB456272">
    <property type="protein sequence ID" value="EMF08071.1"/>
    <property type="molecule type" value="Genomic_DNA"/>
</dbReference>
<gene>
    <name evidence="2" type="ORF">SEPMUDRAFT_121575</name>
</gene>
<keyword evidence="3" id="KW-1185">Reference proteome</keyword>
<dbReference type="GeneID" id="27898832"/>
<evidence type="ECO:0000256" key="1">
    <source>
        <dbReference type="SAM" id="SignalP"/>
    </source>
</evidence>
<accession>M3CWM3</accession>
<dbReference type="HOGENOM" id="CLU_1876725_0_0_1"/>
<feature type="signal peptide" evidence="1">
    <location>
        <begin position="1"/>
        <end position="23"/>
    </location>
</feature>
<reference evidence="2 3" key="1">
    <citation type="journal article" date="2012" name="PLoS Pathog.">
        <title>Diverse lifestyles and strategies of plant pathogenesis encoded in the genomes of eighteen Dothideomycetes fungi.</title>
        <authorList>
            <person name="Ohm R.A."/>
            <person name="Feau N."/>
            <person name="Henrissat B."/>
            <person name="Schoch C.L."/>
            <person name="Horwitz B.A."/>
            <person name="Barry K.W."/>
            <person name="Condon B.J."/>
            <person name="Copeland A.C."/>
            <person name="Dhillon B."/>
            <person name="Glaser F."/>
            <person name="Hesse C.N."/>
            <person name="Kosti I."/>
            <person name="LaButti K."/>
            <person name="Lindquist E.A."/>
            <person name="Lucas S."/>
            <person name="Salamov A.A."/>
            <person name="Bradshaw R.E."/>
            <person name="Ciuffetti L."/>
            <person name="Hamelin R.C."/>
            <person name="Kema G.H.J."/>
            <person name="Lawrence C."/>
            <person name="Scott J.A."/>
            <person name="Spatafora J.W."/>
            <person name="Turgeon B.G."/>
            <person name="de Wit P.J.G.M."/>
            <person name="Zhong S."/>
            <person name="Goodwin S.B."/>
            <person name="Grigoriev I.V."/>
        </authorList>
    </citation>
    <scope>NUCLEOTIDE SEQUENCE [LARGE SCALE GENOMIC DNA]</scope>
    <source>
        <strain evidence="2 3">SO2202</strain>
    </source>
</reference>
<feature type="chain" id="PRO_5004032110" description="Secreted protein" evidence="1">
    <location>
        <begin position="24"/>
        <end position="126"/>
    </location>
</feature>
<evidence type="ECO:0000313" key="3">
    <source>
        <dbReference type="Proteomes" id="UP000016931"/>
    </source>
</evidence>